<dbReference type="Proteomes" id="UP000192328">
    <property type="component" value="Unassembled WGS sequence"/>
</dbReference>
<organism evidence="1 2">
    <name type="scientific">Aristaeella lactis</name>
    <dbReference type="NCBI Taxonomy" id="3046383"/>
    <lineage>
        <taxon>Bacteria</taxon>
        <taxon>Bacillati</taxon>
        <taxon>Bacillota</taxon>
        <taxon>Clostridia</taxon>
        <taxon>Eubacteriales</taxon>
        <taxon>Aristaeellaceae</taxon>
        <taxon>Aristaeella</taxon>
    </lineage>
</organism>
<accession>A0AC61PLU2</accession>
<protein>
    <submittedName>
        <fullName evidence="1">Flavodoxin</fullName>
    </submittedName>
</protein>
<evidence type="ECO:0000313" key="1">
    <source>
        <dbReference type="EMBL" id="SMC65527.1"/>
    </source>
</evidence>
<reference evidence="1" key="1">
    <citation type="submission" date="2017-04" db="EMBL/GenBank/DDBJ databases">
        <authorList>
            <person name="Varghese N."/>
            <person name="Submissions S."/>
        </authorList>
    </citation>
    <scope>NUCLEOTIDE SEQUENCE</scope>
    <source>
        <strain evidence="1">WTE2008</strain>
    </source>
</reference>
<comment type="caution">
    <text evidence="1">The sequence shown here is derived from an EMBL/GenBank/DDBJ whole genome shotgun (WGS) entry which is preliminary data.</text>
</comment>
<dbReference type="EMBL" id="FWXZ01000003">
    <property type="protein sequence ID" value="SMC65527.1"/>
    <property type="molecule type" value="Genomic_DNA"/>
</dbReference>
<proteinExistence type="predicted"/>
<keyword evidence="2" id="KW-1185">Reference proteome</keyword>
<name>A0AC61PLU2_9FIRM</name>
<gene>
    <name evidence="1" type="ORF">SAMN06297397_1797</name>
</gene>
<evidence type="ECO:0000313" key="2">
    <source>
        <dbReference type="Proteomes" id="UP000192328"/>
    </source>
</evidence>
<sequence>MKKVLILLMSLMLACGCAFAEDAVTSATLEIDKLSEAEAEENGILVVWFSPDDTTKAAAYAIAAELKADMFEIAAEEPYTADDLNYFDSKSRSMTELKDNSIRPAIAALPEDLSRYDTIWLGYPIWSGQAPKIMYTFLESVDLSGKTIIPFCTSNSSGIGSSAVNLQKAAGEDVKWEKGGRIKKGSNAEDIARWVREICTTEASE</sequence>